<feature type="domain" description="D-serine dehydratase-like" evidence="1">
    <location>
        <begin position="323"/>
        <end position="423"/>
    </location>
</feature>
<evidence type="ECO:0000259" key="1">
    <source>
        <dbReference type="SMART" id="SM01119"/>
    </source>
</evidence>
<dbReference type="Pfam" id="PF14031">
    <property type="entry name" value="D-ser_dehydrat"/>
    <property type="match status" value="1"/>
</dbReference>
<dbReference type="Gene3D" id="3.20.20.10">
    <property type="entry name" value="Alanine racemase"/>
    <property type="match status" value="1"/>
</dbReference>
<dbReference type="EMBL" id="CP042304">
    <property type="protein sequence ID" value="QDZ11351.1"/>
    <property type="molecule type" value="Genomic_DNA"/>
</dbReference>
<accession>A0A5B8LU71</accession>
<dbReference type="Gene3D" id="2.40.37.20">
    <property type="entry name" value="D-serine dehydratase-like domain"/>
    <property type="match status" value="1"/>
</dbReference>
<protein>
    <recommendedName>
        <fullName evidence="1">D-serine dehydratase-like domain-containing protein</fullName>
    </recommendedName>
</protein>
<keyword evidence="3" id="KW-1185">Reference proteome</keyword>
<name>A0A5B8LU71_9HYPH</name>
<dbReference type="SUPFAM" id="SSF51419">
    <property type="entry name" value="PLP-binding barrel"/>
    <property type="match status" value="1"/>
</dbReference>
<evidence type="ECO:0000313" key="3">
    <source>
        <dbReference type="Proteomes" id="UP000315364"/>
    </source>
</evidence>
<dbReference type="OrthoDB" id="9811417at2"/>
<dbReference type="InterPro" id="IPR051466">
    <property type="entry name" value="D-amino_acid_metab_enzyme"/>
</dbReference>
<dbReference type="Proteomes" id="UP000315364">
    <property type="component" value="Chromosome"/>
</dbReference>
<dbReference type="RefSeq" id="WP_146290173.1">
    <property type="nucleotide sequence ID" value="NZ_CP042304.1"/>
</dbReference>
<dbReference type="PANTHER" id="PTHR28004">
    <property type="entry name" value="ZGC:162816-RELATED"/>
    <property type="match status" value="1"/>
</dbReference>
<dbReference type="SMART" id="SM01119">
    <property type="entry name" value="D-ser_dehydrat"/>
    <property type="match status" value="1"/>
</dbReference>
<gene>
    <name evidence="2" type="ORF">FPZ08_11620</name>
</gene>
<dbReference type="InterPro" id="IPR029066">
    <property type="entry name" value="PLP-binding_barrel"/>
</dbReference>
<dbReference type="InterPro" id="IPR042208">
    <property type="entry name" value="D-ser_dehydrat-like_sf"/>
</dbReference>
<sequence length="436" mass="46319">MNQLPFNPALSASIYAEALAELAALDLAPGTKGLLPQNCPIPFGDVGRKGWNLFRSDVSFPVATLRMSALERNSRTMQTYLGANGVSLAPHGKTSMAPQLFARQIADGAWGITISSVAHLAVCLHFGFRRLIIANQVIGTAEIDYVASVLARTPDLELFILVDSVAGAERLARCHQSGNLPQCLLEIGYTGGRAGCRSIEDALATVAAIRSAGLPLHGVAGFEGLLPDVALVDEFLDRICGIAVQCDALNAFADPGEILLSAGGSAYYDRLAQRLQASALAGRTRMVARSGCYLTHDSGTYETAFAAVRQRDQALPADGFEPALLVFAQVLSRPEPEKAIISLGRRDVGTDGGMPVPLLHFRPGRDAGPAPLGRDMHLTGVNDQHGHLALPADADLAVGDIVGFGISHPCTTFDKWQVLLAVDDDWTVIDAIKTFF</sequence>
<evidence type="ECO:0000313" key="2">
    <source>
        <dbReference type="EMBL" id="QDZ11351.1"/>
    </source>
</evidence>
<organism evidence="2 3">
    <name type="scientific">Devosia ginsengisoli</name>
    <dbReference type="NCBI Taxonomy" id="400770"/>
    <lineage>
        <taxon>Bacteria</taxon>
        <taxon>Pseudomonadati</taxon>
        <taxon>Pseudomonadota</taxon>
        <taxon>Alphaproteobacteria</taxon>
        <taxon>Hyphomicrobiales</taxon>
        <taxon>Devosiaceae</taxon>
        <taxon>Devosia</taxon>
    </lineage>
</organism>
<dbReference type="InterPro" id="IPR026956">
    <property type="entry name" value="D-ser_dehydrat-like_dom"/>
</dbReference>
<dbReference type="AlphaFoldDB" id="A0A5B8LU71"/>
<dbReference type="KEGG" id="dea:FPZ08_11620"/>
<dbReference type="PANTHER" id="PTHR28004:SF8">
    <property type="entry name" value="D-SERINE DEAMINASE"/>
    <property type="match status" value="1"/>
</dbReference>
<reference evidence="2 3" key="1">
    <citation type="submission" date="2019-07" db="EMBL/GenBank/DDBJ databases">
        <title>Full genome sequence of Devosia sp. Gsoil 520.</title>
        <authorList>
            <person name="Im W.-T."/>
        </authorList>
    </citation>
    <scope>NUCLEOTIDE SEQUENCE [LARGE SCALE GENOMIC DNA]</scope>
    <source>
        <strain evidence="2 3">Gsoil 520</strain>
    </source>
</reference>
<proteinExistence type="predicted"/>